<dbReference type="RefSeq" id="WP_203365564.1">
    <property type="nucleotide sequence ID" value="NZ_WSFT01000019.1"/>
</dbReference>
<sequence>MKKRSIIIFVDFPNVEIIQEIRKKYDPLYECIRPHITLLFPFESDITSGELKNHMENVLDDIEPFNITLRDITGAGDNYLFLNLKKGNDEIIELHDRLYSGILEKYLYKRLTYIPHITVGHLDAEDNYIKALEEVVNVKDEFKMIVKEIAVEVIDENENSNIEFIVGL</sequence>
<dbReference type="PANTHER" id="PTHR40037">
    <property type="entry name" value="PHOSPHOESTERASE YJCG-RELATED"/>
    <property type="match status" value="1"/>
</dbReference>
<dbReference type="GO" id="GO:0016874">
    <property type="term" value="F:ligase activity"/>
    <property type="evidence" value="ECO:0007669"/>
    <property type="project" value="UniProtKB-KW"/>
</dbReference>
<dbReference type="Pfam" id="PF13563">
    <property type="entry name" value="2_5_RNA_ligase2"/>
    <property type="match status" value="1"/>
</dbReference>
<evidence type="ECO:0000313" key="2">
    <source>
        <dbReference type="Proteomes" id="UP000724672"/>
    </source>
</evidence>
<dbReference type="EMBL" id="WSFT01000019">
    <property type="protein sequence ID" value="MBS4537642.1"/>
    <property type="molecule type" value="Genomic_DNA"/>
</dbReference>
<keyword evidence="1" id="KW-0436">Ligase</keyword>
<dbReference type="Gene3D" id="3.90.1140.10">
    <property type="entry name" value="Cyclic phosphodiesterase"/>
    <property type="match status" value="1"/>
</dbReference>
<dbReference type="Proteomes" id="UP000724672">
    <property type="component" value="Unassembled WGS sequence"/>
</dbReference>
<dbReference type="InterPro" id="IPR050580">
    <property type="entry name" value="2H_phosphoesterase_YjcG-like"/>
</dbReference>
<comment type="caution">
    <text evidence="1">The sequence shown here is derived from an EMBL/GenBank/DDBJ whole genome shotgun (WGS) entry which is preliminary data.</text>
</comment>
<dbReference type="InterPro" id="IPR009097">
    <property type="entry name" value="Cyclic_Pdiesterase"/>
</dbReference>
<keyword evidence="2" id="KW-1185">Reference proteome</keyword>
<organism evidence="1 2">
    <name type="scientific">Anaeromonas frigoriresistens</name>
    <dbReference type="NCBI Taxonomy" id="2683708"/>
    <lineage>
        <taxon>Bacteria</taxon>
        <taxon>Bacillati</taxon>
        <taxon>Bacillota</taxon>
        <taxon>Tissierellia</taxon>
        <taxon>Tissierellales</taxon>
        <taxon>Thermohalobacteraceae</taxon>
        <taxon>Anaeromonas</taxon>
    </lineage>
</organism>
<proteinExistence type="predicted"/>
<dbReference type="AlphaFoldDB" id="A0A942UXX5"/>
<dbReference type="PANTHER" id="PTHR40037:SF1">
    <property type="entry name" value="PHOSPHOESTERASE SAOUHSC_00951-RELATED"/>
    <property type="match status" value="1"/>
</dbReference>
<protein>
    <submittedName>
        <fullName evidence="1">2'-5' RNA ligase family protein</fullName>
    </submittedName>
</protein>
<name>A0A942UXX5_9FIRM</name>
<reference evidence="1" key="1">
    <citation type="submission" date="2019-12" db="EMBL/GenBank/DDBJ databases">
        <title>Clostridiaceae gen. nov. sp. nov., isolated from sediment in Xinjiang, China.</title>
        <authorList>
            <person name="Zhang R."/>
        </authorList>
    </citation>
    <scope>NUCLEOTIDE SEQUENCE</scope>
    <source>
        <strain evidence="1">D2Q-11</strain>
    </source>
</reference>
<evidence type="ECO:0000313" key="1">
    <source>
        <dbReference type="EMBL" id="MBS4537642.1"/>
    </source>
</evidence>
<dbReference type="SUPFAM" id="SSF55144">
    <property type="entry name" value="LigT-like"/>
    <property type="match status" value="1"/>
</dbReference>
<gene>
    <name evidence="1" type="ORF">GOQ27_04155</name>
</gene>
<accession>A0A942UXX5</accession>